<gene>
    <name evidence="1" type="ORF">KEBURONENSIS_01576</name>
    <name evidence="2" type="ORF">KEBURONENSIS_01585</name>
</gene>
<protein>
    <submittedName>
        <fullName evidence="1">Uncharacterized protein</fullName>
    </submittedName>
</protein>
<dbReference type="EMBL" id="FXUV01000029">
    <property type="protein sequence ID" value="SMQ12675.1"/>
    <property type="molecule type" value="Genomic_DNA"/>
</dbReference>
<evidence type="ECO:0000313" key="2">
    <source>
        <dbReference type="EMBL" id="SNB75378.1"/>
    </source>
</evidence>
<evidence type="ECO:0000313" key="3">
    <source>
        <dbReference type="Proteomes" id="UP000215450"/>
    </source>
</evidence>
<evidence type="ECO:0000313" key="1">
    <source>
        <dbReference type="EMBL" id="SMQ12675.1"/>
    </source>
</evidence>
<dbReference type="AlphaFoldDB" id="A0A238HG33"/>
<keyword evidence="3" id="KW-1185">Reference proteome</keyword>
<dbReference type="EMBL" id="FXUV02000035">
    <property type="protein sequence ID" value="SNB75378.1"/>
    <property type="molecule type" value="Genomic_DNA"/>
</dbReference>
<name>A0A238HG33_9NEIS</name>
<organism evidence="1">
    <name type="scientific">Kingella negevensis</name>
    <dbReference type="NCBI Taxonomy" id="1522312"/>
    <lineage>
        <taxon>Bacteria</taxon>
        <taxon>Pseudomonadati</taxon>
        <taxon>Pseudomonadota</taxon>
        <taxon>Betaproteobacteria</taxon>
        <taxon>Neisseriales</taxon>
        <taxon>Neisseriaceae</taxon>
        <taxon>Kingella</taxon>
    </lineage>
</organism>
<dbReference type="Proteomes" id="UP000215450">
    <property type="component" value="Unassembled WGS sequence"/>
</dbReference>
<reference evidence="1" key="1">
    <citation type="submission" date="2017-05" db="EMBL/GenBank/DDBJ databases">
        <authorList>
            <person name="Song R."/>
            <person name="Chenine A.L."/>
            <person name="Ruprecht R.M."/>
        </authorList>
    </citation>
    <scope>NUCLEOTIDE SEQUENCE</scope>
    <source>
        <strain evidence="1">Kingella_eburonensis</strain>
    </source>
</reference>
<accession>A0A238HG33</accession>
<proteinExistence type="predicted"/>
<sequence length="60" mass="6966">MAYSIDLRGKALNCYKQCNKEQDPEKVTHYLAQLAQFSDYWLVYLDETGFGYLFLSSVCS</sequence>
<reference evidence="2 3" key="2">
    <citation type="submission" date="2017-06" db="EMBL/GenBank/DDBJ databases">
        <authorList>
            <person name="Kim H.J."/>
            <person name="Triplett B.A."/>
        </authorList>
    </citation>
    <scope>NUCLEOTIDE SEQUENCE [LARGE SCALE GENOMIC DNA]</scope>
    <source>
        <strain evidence="2">Kingella_eburonensis</strain>
    </source>
</reference>